<dbReference type="STRING" id="1121922.GCA_000428905_02300"/>
<dbReference type="EMBL" id="BAEQ01000013">
    <property type="protein sequence ID" value="GAC27400.1"/>
    <property type="molecule type" value="Genomic_DNA"/>
</dbReference>
<name>K6ZVN1_9ALTE</name>
<dbReference type="AlphaFoldDB" id="K6ZVN1"/>
<dbReference type="Proteomes" id="UP000006251">
    <property type="component" value="Unassembled WGS sequence"/>
</dbReference>
<evidence type="ECO:0000313" key="1">
    <source>
        <dbReference type="EMBL" id="GAC27400.1"/>
    </source>
</evidence>
<organism evidence="1 2">
    <name type="scientific">Brumicola pallidula DSM 14239 = ACAM 615</name>
    <dbReference type="NCBI Taxonomy" id="1121922"/>
    <lineage>
        <taxon>Bacteria</taxon>
        <taxon>Pseudomonadati</taxon>
        <taxon>Pseudomonadota</taxon>
        <taxon>Gammaproteobacteria</taxon>
        <taxon>Alteromonadales</taxon>
        <taxon>Alteromonadaceae</taxon>
        <taxon>Brumicola</taxon>
    </lineage>
</organism>
<accession>K6ZVN1</accession>
<protein>
    <submittedName>
        <fullName evidence="1">Uncharacterized protein</fullName>
    </submittedName>
</protein>
<proteinExistence type="predicted"/>
<comment type="caution">
    <text evidence="1">The sequence shown here is derived from an EMBL/GenBank/DDBJ whole genome shotgun (WGS) entry which is preliminary data.</text>
</comment>
<gene>
    <name evidence="1" type="ORF">GPAL_0520</name>
</gene>
<sequence>MLQLASFYLQAQKVGCAVYYYLSNLAYEGQLFWAEAIESFVVINEPSAHCSEYYVVLSFNNQSFKLGLLRNLRVDDIKPRAAILSCEYNPATGNKVLFDEPLQTECVSVNYTVSPDKSNKE</sequence>
<dbReference type="RefSeq" id="WP_006008966.1">
    <property type="nucleotide sequence ID" value="NZ_AUAV01000012.1"/>
</dbReference>
<evidence type="ECO:0000313" key="2">
    <source>
        <dbReference type="Proteomes" id="UP000006251"/>
    </source>
</evidence>
<reference evidence="2" key="1">
    <citation type="journal article" date="2014" name="Environ. Microbiol.">
        <title>Comparative genomics of the marine bacterial genus Glaciecola reveals the high degree of genomic diversity and genomic characteristic for cold adaptation.</title>
        <authorList>
            <person name="Qin Q.L."/>
            <person name="Xie B.B."/>
            <person name="Yu Y."/>
            <person name="Shu Y.L."/>
            <person name="Rong J.C."/>
            <person name="Zhang Y.J."/>
            <person name="Zhao D.L."/>
            <person name="Chen X.L."/>
            <person name="Zhang X.Y."/>
            <person name="Chen B."/>
            <person name="Zhou B.C."/>
            <person name="Zhang Y.Z."/>
        </authorList>
    </citation>
    <scope>NUCLEOTIDE SEQUENCE [LARGE SCALE GENOMIC DNA]</scope>
    <source>
        <strain evidence="2">ACAM 615</strain>
    </source>
</reference>
<keyword evidence="2" id="KW-1185">Reference proteome</keyword>